<accession>A0A3S0SGR4</accession>
<proteinExistence type="predicted"/>
<comment type="caution">
    <text evidence="1">The sequence shown here is derived from an EMBL/GenBank/DDBJ whole genome shotgun (WGS) entry which is preliminary data.</text>
</comment>
<evidence type="ECO:0000313" key="1">
    <source>
        <dbReference type="EMBL" id="RUM05402.1"/>
    </source>
</evidence>
<reference evidence="1 2" key="1">
    <citation type="submission" date="2018-11" db="EMBL/GenBank/DDBJ databases">
        <title>Rhizobium chutanense sp. nov., isolated from root nodules of Phaseolus vulgaris in China.</title>
        <authorList>
            <person name="Huo Y."/>
        </authorList>
    </citation>
    <scope>NUCLEOTIDE SEQUENCE [LARGE SCALE GENOMIC DNA]</scope>
    <source>
        <strain evidence="1 2">C16</strain>
    </source>
</reference>
<dbReference type="Proteomes" id="UP000278081">
    <property type="component" value="Unassembled WGS sequence"/>
</dbReference>
<evidence type="ECO:0000313" key="2">
    <source>
        <dbReference type="Proteomes" id="UP000278081"/>
    </source>
</evidence>
<name>A0A3S0SGR4_9HYPH</name>
<dbReference type="EMBL" id="RJTJ01000013">
    <property type="protein sequence ID" value="RUM05402.1"/>
    <property type="molecule type" value="Genomic_DNA"/>
</dbReference>
<dbReference type="RefSeq" id="WP_126910010.1">
    <property type="nucleotide sequence ID" value="NZ_ML133760.1"/>
</dbReference>
<organism evidence="1 2">
    <name type="scientific">Rhizobium chutanense</name>
    <dbReference type="NCBI Taxonomy" id="2035448"/>
    <lineage>
        <taxon>Bacteria</taxon>
        <taxon>Pseudomonadati</taxon>
        <taxon>Pseudomonadota</taxon>
        <taxon>Alphaproteobacteria</taxon>
        <taxon>Hyphomicrobiales</taxon>
        <taxon>Rhizobiaceae</taxon>
        <taxon>Rhizobium/Agrobacterium group</taxon>
        <taxon>Rhizobium</taxon>
    </lineage>
</organism>
<sequence>MNEADKKRILERLENMRGEILAKIRPREQRYETETPPEQPYVFLQQRMEKPGKIVEAIPEFLEWLWLVTVAVFRVIRFFWR</sequence>
<dbReference type="AlphaFoldDB" id="A0A3S0SGR4"/>
<gene>
    <name evidence="1" type="ORF">EFR84_16740</name>
</gene>
<dbReference type="OrthoDB" id="8395661at2"/>
<protein>
    <submittedName>
        <fullName evidence="1">Uncharacterized protein</fullName>
    </submittedName>
</protein>